<dbReference type="AlphaFoldDB" id="A0A0F9JV23"/>
<comment type="caution">
    <text evidence="2">The sequence shown here is derived from an EMBL/GenBank/DDBJ whole genome shotgun (WGS) entry which is preliminary data.</text>
</comment>
<name>A0A0F9JV23_9ZZZZ</name>
<evidence type="ECO:0000256" key="1">
    <source>
        <dbReference type="SAM" id="MobiDB-lite"/>
    </source>
</evidence>
<reference evidence="2" key="1">
    <citation type="journal article" date="2015" name="Nature">
        <title>Complex archaea that bridge the gap between prokaryotes and eukaryotes.</title>
        <authorList>
            <person name="Spang A."/>
            <person name="Saw J.H."/>
            <person name="Jorgensen S.L."/>
            <person name="Zaremba-Niedzwiedzka K."/>
            <person name="Martijn J."/>
            <person name="Lind A.E."/>
            <person name="van Eijk R."/>
            <person name="Schleper C."/>
            <person name="Guy L."/>
            <person name="Ettema T.J."/>
        </authorList>
    </citation>
    <scope>NUCLEOTIDE SEQUENCE</scope>
</reference>
<sequence length="204" mass="22498">MKDVKSIDNKQLNEMVKMVNGIVDEEDNPRIGEKIPFIGKTKEFKIEAFSTAYDKLYALLDGGAEFEFPQEIQDFYADLYADEIAESGGTEGPPATGPVEPEKKKKPAAKATAKATPKKTTPKKAAAPKEKKPRAVSAVKLFISDRIGEAKWTKKQIVDKAVAKFPDKSISTAQTYISDGFNEKYCPFDKPVVKNDEGILSFKG</sequence>
<dbReference type="EMBL" id="LAZR01010563">
    <property type="protein sequence ID" value="KKM66286.1"/>
    <property type="molecule type" value="Genomic_DNA"/>
</dbReference>
<feature type="region of interest" description="Disordered" evidence="1">
    <location>
        <begin position="86"/>
        <end position="132"/>
    </location>
</feature>
<organism evidence="2">
    <name type="scientific">marine sediment metagenome</name>
    <dbReference type="NCBI Taxonomy" id="412755"/>
    <lineage>
        <taxon>unclassified sequences</taxon>
        <taxon>metagenomes</taxon>
        <taxon>ecological metagenomes</taxon>
    </lineage>
</organism>
<evidence type="ECO:0000313" key="2">
    <source>
        <dbReference type="EMBL" id="KKM66286.1"/>
    </source>
</evidence>
<gene>
    <name evidence="2" type="ORF">LCGC14_1482690</name>
</gene>
<accession>A0A0F9JV23</accession>
<proteinExistence type="predicted"/>
<protein>
    <submittedName>
        <fullName evidence="2">Uncharacterized protein</fullName>
    </submittedName>
</protein>